<evidence type="ECO:0000313" key="2">
    <source>
        <dbReference type="EMBL" id="EJX04014.1"/>
    </source>
</evidence>
<proteinExistence type="predicted"/>
<sequence length="367" mass="42784">MHADMMKKLALLCVVFLSVPLLWAQTNFRSLSFEEALAAAKQEKKMVFIDFYTDWCGPCKMMARQTFPIKEVGDYMNNTFVCLKLNAEKEGKELATRFEVKAYPTFTILDADGKKVNEVRGFMDGKAFLEKMKYTMNPEMSPERMAQRYAAGERTPELINNYALYKMEQEKEKEGFDIIDSYFQSLTDAQRLLKENSFLFTRYTFQLNNAKGRFMVKHRNEFNASVQEIVNEKIGRLYRTELITYFSGYRRQSNQYKEEEYQTLKKEIIDLGLDKMYQLQPMFTLIEARQTCDDAAYVDLCAKEYSNLTDNDRGLLIINLPRLIDTEDGTVLKKMSQFIRSNLSEMSVNNILMAGRVLSNIEGKLHQ</sequence>
<dbReference type="PROSITE" id="PS51352">
    <property type="entry name" value="THIOREDOXIN_2"/>
    <property type="match status" value="1"/>
</dbReference>
<dbReference type="SUPFAM" id="SSF52833">
    <property type="entry name" value="Thioredoxin-like"/>
    <property type="match status" value="1"/>
</dbReference>
<gene>
    <name evidence="2" type="ORF">EVA_07879</name>
</gene>
<dbReference type="Pfam" id="PF00085">
    <property type="entry name" value="Thioredoxin"/>
    <property type="match status" value="1"/>
</dbReference>
<dbReference type="InterPro" id="IPR013766">
    <property type="entry name" value="Thioredoxin_domain"/>
</dbReference>
<dbReference type="PANTHER" id="PTHR32234:SF0">
    <property type="entry name" value="THIOL:DISULFIDE INTERCHANGE PROTEIN DSBD"/>
    <property type="match status" value="1"/>
</dbReference>
<name>J9GB02_9ZZZZ</name>
<dbReference type="PANTHER" id="PTHR32234">
    <property type="entry name" value="THIOL:DISULFIDE INTERCHANGE PROTEIN DSBD"/>
    <property type="match status" value="1"/>
</dbReference>
<protein>
    <submittedName>
        <fullName evidence="2">Thioredoxin domain-containing protein</fullName>
    </submittedName>
</protein>
<dbReference type="EMBL" id="AMCI01001951">
    <property type="protein sequence ID" value="EJX04014.1"/>
    <property type="molecule type" value="Genomic_DNA"/>
</dbReference>
<dbReference type="Gene3D" id="3.40.30.10">
    <property type="entry name" value="Glutaredoxin"/>
    <property type="match status" value="1"/>
</dbReference>
<dbReference type="CDD" id="cd02947">
    <property type="entry name" value="TRX_family"/>
    <property type="match status" value="1"/>
</dbReference>
<comment type="caution">
    <text evidence="2">The sequence shown here is derived from an EMBL/GenBank/DDBJ whole genome shotgun (WGS) entry which is preliminary data.</text>
</comment>
<organism evidence="2">
    <name type="scientific">gut metagenome</name>
    <dbReference type="NCBI Taxonomy" id="749906"/>
    <lineage>
        <taxon>unclassified sequences</taxon>
        <taxon>metagenomes</taxon>
        <taxon>organismal metagenomes</taxon>
    </lineage>
</organism>
<dbReference type="InterPro" id="IPR017937">
    <property type="entry name" value="Thioredoxin_CS"/>
</dbReference>
<dbReference type="InterPro" id="IPR036249">
    <property type="entry name" value="Thioredoxin-like_sf"/>
</dbReference>
<dbReference type="PROSITE" id="PS00194">
    <property type="entry name" value="THIOREDOXIN_1"/>
    <property type="match status" value="1"/>
</dbReference>
<dbReference type="GO" id="GO:0045454">
    <property type="term" value="P:cell redox homeostasis"/>
    <property type="evidence" value="ECO:0007669"/>
    <property type="project" value="TreeGrafter"/>
</dbReference>
<feature type="domain" description="Thioredoxin" evidence="1">
    <location>
        <begin position="10"/>
        <end position="137"/>
    </location>
</feature>
<evidence type="ECO:0000259" key="1">
    <source>
        <dbReference type="PROSITE" id="PS51352"/>
    </source>
</evidence>
<reference evidence="2" key="1">
    <citation type="journal article" date="2012" name="PLoS ONE">
        <title>Gene sets for utilization of primary and secondary nutrition supplies in the distal gut of endangered iberian lynx.</title>
        <authorList>
            <person name="Alcaide M."/>
            <person name="Messina E."/>
            <person name="Richter M."/>
            <person name="Bargiela R."/>
            <person name="Peplies J."/>
            <person name="Huws S.A."/>
            <person name="Newbold C.J."/>
            <person name="Golyshin P.N."/>
            <person name="Simon M.A."/>
            <person name="Lopez G."/>
            <person name="Yakimov M.M."/>
            <person name="Ferrer M."/>
        </authorList>
    </citation>
    <scope>NUCLEOTIDE SEQUENCE</scope>
</reference>
<dbReference type="GO" id="GO:0015035">
    <property type="term" value="F:protein-disulfide reductase activity"/>
    <property type="evidence" value="ECO:0007669"/>
    <property type="project" value="TreeGrafter"/>
</dbReference>
<dbReference type="AlphaFoldDB" id="J9GB02"/>
<accession>J9GB02</accession>